<dbReference type="EMBL" id="GL832965">
    <property type="protein sequence ID" value="EGD73248.1"/>
    <property type="molecule type" value="Genomic_DNA"/>
</dbReference>
<evidence type="ECO:0008006" key="4">
    <source>
        <dbReference type="Google" id="ProtNLM"/>
    </source>
</evidence>
<dbReference type="OrthoDB" id="5971203at2759"/>
<dbReference type="KEGG" id="sre:PTSG_04963"/>
<keyword evidence="1" id="KW-0732">Signal</keyword>
<dbReference type="GeneID" id="16074858"/>
<dbReference type="Proteomes" id="UP000007799">
    <property type="component" value="Unassembled WGS sequence"/>
</dbReference>
<accession>F2U945</accession>
<dbReference type="InParanoid" id="F2U945"/>
<feature type="signal peptide" evidence="1">
    <location>
        <begin position="1"/>
        <end position="27"/>
    </location>
</feature>
<evidence type="ECO:0000256" key="1">
    <source>
        <dbReference type="SAM" id="SignalP"/>
    </source>
</evidence>
<organism evidence="3">
    <name type="scientific">Salpingoeca rosetta (strain ATCC 50818 / BSB-021)</name>
    <dbReference type="NCBI Taxonomy" id="946362"/>
    <lineage>
        <taxon>Eukaryota</taxon>
        <taxon>Choanoflagellata</taxon>
        <taxon>Craspedida</taxon>
        <taxon>Salpingoecidae</taxon>
        <taxon>Salpingoeca</taxon>
    </lineage>
</organism>
<dbReference type="AlphaFoldDB" id="F2U945"/>
<proteinExistence type="predicted"/>
<reference evidence="2" key="1">
    <citation type="submission" date="2009-08" db="EMBL/GenBank/DDBJ databases">
        <title>Annotation of Salpingoeca rosetta.</title>
        <authorList>
            <consortium name="The Broad Institute Genome Sequencing Platform"/>
            <person name="Russ C."/>
            <person name="Cuomo C."/>
            <person name="Burger G."/>
            <person name="Gray M.W."/>
            <person name="Holland P.W.H."/>
            <person name="King N."/>
            <person name="Lang F.B.F."/>
            <person name="Roger A.J."/>
            <person name="Ruiz-Trillo I."/>
            <person name="Young S.K."/>
            <person name="Zeng Q."/>
            <person name="Gargeya S."/>
            <person name="Alvarado L."/>
            <person name="Berlin A."/>
            <person name="Chapman S.B."/>
            <person name="Chen Z."/>
            <person name="Freedman E."/>
            <person name="Gellesch M."/>
            <person name="Goldberg J."/>
            <person name="Griggs A."/>
            <person name="Gujja S."/>
            <person name="Heilman E."/>
            <person name="Heiman D."/>
            <person name="Howarth C."/>
            <person name="Mehta T."/>
            <person name="Neiman D."/>
            <person name="Pearson M."/>
            <person name="Roberts A."/>
            <person name="Saif S."/>
            <person name="Shea T."/>
            <person name="Shenoy N."/>
            <person name="Sisk P."/>
            <person name="Stolte C."/>
            <person name="Sykes S."/>
            <person name="White J."/>
            <person name="Yandava C."/>
            <person name="Haas B."/>
            <person name="Nusbaum C."/>
            <person name="Birren B."/>
        </authorList>
    </citation>
    <scope>NUCLEOTIDE SEQUENCE [LARGE SCALE GENOMIC DNA]</scope>
    <source>
        <strain evidence="2">ATCC 50818</strain>
    </source>
</reference>
<feature type="chain" id="PRO_5003287268" description="Fibrinogen C-terminal domain-containing protein" evidence="1">
    <location>
        <begin position="28"/>
        <end position="516"/>
    </location>
</feature>
<gene>
    <name evidence="2" type="ORF">PTSG_04963</name>
</gene>
<evidence type="ECO:0000313" key="2">
    <source>
        <dbReference type="EMBL" id="EGD73248.1"/>
    </source>
</evidence>
<name>F2U945_SALR5</name>
<protein>
    <recommendedName>
        <fullName evidence="4">Fibrinogen C-terminal domain-containing protein</fullName>
    </recommendedName>
</protein>
<keyword evidence="3" id="KW-1185">Reference proteome</keyword>
<sequence length="516" mass="54815">MNAGGTSQLRCILLVLVAVSSAWQTLAAGTCDSNALLQCAVPTACEDLDTFLACATAINCQSDPAVSQVIADLRECFSTAGGDNGNGAPQMWTANGTLYLQAGNDIVFQTKTASSNNNDHPVSVTDIKGVLSTLPTLASKDDVQRVNDTVSDVEGALRTEISTTSEVVTDALVPRFSSMEAAIARSFAAINASLAATWSSLDGVNASLTDSIQDVQRHVSRAAAEASMATGELSQEVSTLFEGVNGVVGELAGKVVDLEDTTRQANDHISTLLSNQEVFEAFRQAASRGLSADAPATTCQEVTSRSDGVFYFQSSTGGTFEAFCDLTRDGGNWAKVLQYPGQDFSGWKSGSDGSVGNIAVGDLVSSFSKLSDAQINSLKSSSSEFRVWKFETACTNNNLYIVTGTSYDDARLDLGLARDGVNVYCVARTLEECDDKWNNGELRRYNGNGDFFAFDTYYTNNNDESCNRFFIGHVDPSNPYTCYPSTTNARCVSAGSSCQCGSGSSYSPHKDPFPAM</sequence>
<dbReference type="RefSeq" id="XP_004994279.1">
    <property type="nucleotide sequence ID" value="XM_004994222.1"/>
</dbReference>
<evidence type="ECO:0000313" key="3">
    <source>
        <dbReference type="Proteomes" id="UP000007799"/>
    </source>
</evidence>